<organism evidence="2 4">
    <name type="scientific">Didymodactylos carnosus</name>
    <dbReference type="NCBI Taxonomy" id="1234261"/>
    <lineage>
        <taxon>Eukaryota</taxon>
        <taxon>Metazoa</taxon>
        <taxon>Spiralia</taxon>
        <taxon>Gnathifera</taxon>
        <taxon>Rotifera</taxon>
        <taxon>Eurotatoria</taxon>
        <taxon>Bdelloidea</taxon>
        <taxon>Philodinida</taxon>
        <taxon>Philodinidae</taxon>
        <taxon>Didymodactylos</taxon>
    </lineage>
</organism>
<gene>
    <name evidence="2" type="ORF">GPM918_LOCUS7608</name>
    <name evidence="3" type="ORF">SRO942_LOCUS7608</name>
</gene>
<evidence type="ECO:0000313" key="3">
    <source>
        <dbReference type="EMBL" id="CAF3667152.1"/>
    </source>
</evidence>
<proteinExistence type="predicted"/>
<dbReference type="OrthoDB" id="10005521at2759"/>
<accession>A0A813Y9E4</accession>
<dbReference type="EMBL" id="CAJOBC010001254">
    <property type="protein sequence ID" value="CAF3667152.1"/>
    <property type="molecule type" value="Genomic_DNA"/>
</dbReference>
<dbReference type="Proteomes" id="UP000663829">
    <property type="component" value="Unassembled WGS sequence"/>
</dbReference>
<protein>
    <recommendedName>
        <fullName evidence="5">Sodefrin-like factor</fullName>
    </recommendedName>
</protein>
<keyword evidence="4" id="KW-1185">Reference proteome</keyword>
<evidence type="ECO:0000256" key="1">
    <source>
        <dbReference type="SAM" id="SignalP"/>
    </source>
</evidence>
<reference evidence="2" key="1">
    <citation type="submission" date="2021-02" db="EMBL/GenBank/DDBJ databases">
        <authorList>
            <person name="Nowell W R."/>
        </authorList>
    </citation>
    <scope>NUCLEOTIDE SEQUENCE</scope>
</reference>
<dbReference type="EMBL" id="CAJNOQ010001254">
    <property type="protein sequence ID" value="CAF0880967.1"/>
    <property type="molecule type" value="Genomic_DNA"/>
</dbReference>
<comment type="caution">
    <text evidence="2">The sequence shown here is derived from an EMBL/GenBank/DDBJ whole genome shotgun (WGS) entry which is preliminary data.</text>
</comment>
<keyword evidence="1" id="KW-0732">Signal</keyword>
<feature type="chain" id="PRO_5036223544" description="Sodefrin-like factor" evidence="1">
    <location>
        <begin position="24"/>
        <end position="570"/>
    </location>
</feature>
<evidence type="ECO:0008006" key="5">
    <source>
        <dbReference type="Google" id="ProtNLM"/>
    </source>
</evidence>
<dbReference type="Proteomes" id="UP000681722">
    <property type="component" value="Unassembled WGS sequence"/>
</dbReference>
<feature type="signal peptide" evidence="1">
    <location>
        <begin position="1"/>
        <end position="23"/>
    </location>
</feature>
<name>A0A813Y9E4_9BILA</name>
<evidence type="ECO:0000313" key="4">
    <source>
        <dbReference type="Proteomes" id="UP000663829"/>
    </source>
</evidence>
<sequence>MFTKCALFFAFIYLLSCFTSVFALQCYKCHCFIQENQSSCNLSTCLIEYVENSYCEIRVSSNELEVDHNPNSALQELFSEHYIRATETIVHRNGDWQPASVIQISYGCDWNLCNDPRIISFLPTSLNFKIDSTFLTNLLTPDTEPLSTCYSCSKCIDSLDNLNCSTESCTGTCFIEDHIDDASVNTDDCKFAFETSCVSDVLDSSVEVTGTYYISDQSQSSVNTIDIYCRRTNCNNPRIAEQIRGNTSFTTTINDIMTFRPSNISVLPLNITNLQCYHCDCQQLVNETTCNILQCNAVEVVNGSYCEILRDFAEIPGTENIHLGHVGARDVKYSHYIRAVETIQIEPGMWHGSTVEKISYVCDWNLCNNPVIVNILPNSFSFSALPSEVDHLFFGTEPVQKCYVCSLCVNNSVSWEEDCESTNCTSGICHIDEHWNDLEYPCEYAFTSSCEKNVNTNVQITGTYDLNDGDKDVEINEMDLYCSITNCNLPTITEELKTHIRKNSQLDPSLFFRPEILLTTSISPPITATPVTATPITATPITAPITSSSVTTMPTSAMYAILLTVMITLK</sequence>
<dbReference type="AlphaFoldDB" id="A0A813Y9E4"/>
<evidence type="ECO:0000313" key="2">
    <source>
        <dbReference type="EMBL" id="CAF0880967.1"/>
    </source>
</evidence>